<dbReference type="EMBL" id="CM044702">
    <property type="protein sequence ID" value="KAI5678670.1"/>
    <property type="molecule type" value="Genomic_DNA"/>
</dbReference>
<sequence>MVGREKIEKCRMGMSIPRLYPGPWRVGSGSRNFIPGRYGSGSVSKFHYKGLDFSFFFFLGRRISECRSSSSSSKTPVRKLEACKNELVVNERKSSSMGFYQKQSSSVRNRVSSGRKIDELQRAPFFCETSCNEDDLQGSVKGSRSFHREPKKNVPQKMGQAASCTKKITLSPSLSHILLVQKILQMYSNLHQSITLKYSKKKINNTSYIIKKL</sequence>
<evidence type="ECO:0000313" key="2">
    <source>
        <dbReference type="Proteomes" id="UP001060085"/>
    </source>
</evidence>
<name>A0ACC0C194_CATRO</name>
<accession>A0ACC0C194</accession>
<keyword evidence="2" id="KW-1185">Reference proteome</keyword>
<proteinExistence type="predicted"/>
<reference evidence="2" key="1">
    <citation type="journal article" date="2023" name="Nat. Plants">
        <title>Single-cell RNA sequencing provides a high-resolution roadmap for understanding the multicellular compartmentation of specialized metabolism.</title>
        <authorList>
            <person name="Sun S."/>
            <person name="Shen X."/>
            <person name="Li Y."/>
            <person name="Li Y."/>
            <person name="Wang S."/>
            <person name="Li R."/>
            <person name="Zhang H."/>
            <person name="Shen G."/>
            <person name="Guo B."/>
            <person name="Wei J."/>
            <person name="Xu J."/>
            <person name="St-Pierre B."/>
            <person name="Chen S."/>
            <person name="Sun C."/>
        </authorList>
    </citation>
    <scope>NUCLEOTIDE SEQUENCE [LARGE SCALE GENOMIC DNA]</scope>
</reference>
<gene>
    <name evidence="1" type="ORF">M9H77_09620</name>
</gene>
<comment type="caution">
    <text evidence="1">The sequence shown here is derived from an EMBL/GenBank/DDBJ whole genome shotgun (WGS) entry which is preliminary data.</text>
</comment>
<organism evidence="1 2">
    <name type="scientific">Catharanthus roseus</name>
    <name type="common">Madagascar periwinkle</name>
    <name type="synonym">Vinca rosea</name>
    <dbReference type="NCBI Taxonomy" id="4058"/>
    <lineage>
        <taxon>Eukaryota</taxon>
        <taxon>Viridiplantae</taxon>
        <taxon>Streptophyta</taxon>
        <taxon>Embryophyta</taxon>
        <taxon>Tracheophyta</taxon>
        <taxon>Spermatophyta</taxon>
        <taxon>Magnoliopsida</taxon>
        <taxon>eudicotyledons</taxon>
        <taxon>Gunneridae</taxon>
        <taxon>Pentapetalae</taxon>
        <taxon>asterids</taxon>
        <taxon>lamiids</taxon>
        <taxon>Gentianales</taxon>
        <taxon>Apocynaceae</taxon>
        <taxon>Rauvolfioideae</taxon>
        <taxon>Vinceae</taxon>
        <taxon>Catharanthinae</taxon>
        <taxon>Catharanthus</taxon>
    </lineage>
</organism>
<dbReference type="Proteomes" id="UP001060085">
    <property type="component" value="Linkage Group LG02"/>
</dbReference>
<evidence type="ECO:0000313" key="1">
    <source>
        <dbReference type="EMBL" id="KAI5678670.1"/>
    </source>
</evidence>
<protein>
    <submittedName>
        <fullName evidence="1">Uncharacterized protein</fullName>
    </submittedName>
</protein>